<evidence type="ECO:0000259" key="3">
    <source>
        <dbReference type="PROSITE" id="PS50011"/>
    </source>
</evidence>
<keyword evidence="2" id="KW-0812">Transmembrane</keyword>
<dbReference type="Proteomes" id="UP000018888">
    <property type="component" value="Unassembled WGS sequence"/>
</dbReference>
<keyword evidence="1" id="KW-0547">Nucleotide-binding</keyword>
<keyword evidence="2" id="KW-1133">Transmembrane helix</keyword>
<sequence length="138" mass="16626">MAENHLIQISDLSLYNIEKVIKEEHLNYYDYKKFSHIEQIGIGGFGKVYRADWKNGLEQRLALKSFYNLNNDILKEIIHEVNINYKLLINIYLLCFLFTFYIFYLRLNLNEIIKMLFVAMGLQNFHQRIRGHQKIFCL</sequence>
<dbReference type="GO" id="GO:0004672">
    <property type="term" value="F:protein kinase activity"/>
    <property type="evidence" value="ECO:0007669"/>
    <property type="project" value="InterPro"/>
</dbReference>
<dbReference type="AlphaFoldDB" id="A0A2P4Q4J7"/>
<accession>A0A2P4Q4J7</accession>
<dbReference type="InterPro" id="IPR017441">
    <property type="entry name" value="Protein_kinase_ATP_BS"/>
</dbReference>
<evidence type="ECO:0000256" key="1">
    <source>
        <dbReference type="PROSITE-ProRule" id="PRU10141"/>
    </source>
</evidence>
<keyword evidence="2" id="KW-0472">Membrane</keyword>
<evidence type="ECO:0000313" key="4">
    <source>
        <dbReference type="EMBL" id="POG72581.1"/>
    </source>
</evidence>
<gene>
    <name evidence="4" type="ORF">GLOIN_2v1155248</name>
</gene>
<keyword evidence="1" id="KW-0067">ATP-binding</keyword>
<dbReference type="GO" id="GO:0005524">
    <property type="term" value="F:ATP binding"/>
    <property type="evidence" value="ECO:0007669"/>
    <property type="project" value="UniProtKB-UniRule"/>
</dbReference>
<evidence type="ECO:0000313" key="5">
    <source>
        <dbReference type="Proteomes" id="UP000018888"/>
    </source>
</evidence>
<comment type="caution">
    <text evidence="4">The sequence shown here is derived from an EMBL/GenBank/DDBJ whole genome shotgun (WGS) entry which is preliminary data.</text>
</comment>
<organism evidence="4 5">
    <name type="scientific">Rhizophagus irregularis (strain DAOM 181602 / DAOM 197198 / MUCL 43194)</name>
    <name type="common">Arbuscular mycorrhizal fungus</name>
    <name type="synonym">Glomus intraradices</name>
    <dbReference type="NCBI Taxonomy" id="747089"/>
    <lineage>
        <taxon>Eukaryota</taxon>
        <taxon>Fungi</taxon>
        <taxon>Fungi incertae sedis</taxon>
        <taxon>Mucoromycota</taxon>
        <taxon>Glomeromycotina</taxon>
        <taxon>Glomeromycetes</taxon>
        <taxon>Glomerales</taxon>
        <taxon>Glomeraceae</taxon>
        <taxon>Rhizophagus</taxon>
    </lineage>
</organism>
<dbReference type="EMBL" id="AUPC02000094">
    <property type="protein sequence ID" value="POG72581.1"/>
    <property type="molecule type" value="Genomic_DNA"/>
</dbReference>
<protein>
    <recommendedName>
        <fullName evidence="3">Protein kinase domain-containing protein</fullName>
    </recommendedName>
</protein>
<dbReference type="InterPro" id="IPR011009">
    <property type="entry name" value="Kinase-like_dom_sf"/>
</dbReference>
<dbReference type="InterPro" id="IPR000719">
    <property type="entry name" value="Prot_kinase_dom"/>
</dbReference>
<name>A0A2P4Q4J7_RHIID</name>
<feature type="domain" description="Protein kinase" evidence="3">
    <location>
        <begin position="34"/>
        <end position="138"/>
    </location>
</feature>
<dbReference type="Gene3D" id="3.30.200.20">
    <property type="entry name" value="Phosphorylase Kinase, domain 1"/>
    <property type="match status" value="1"/>
</dbReference>
<dbReference type="PROSITE" id="PS50011">
    <property type="entry name" value="PROTEIN_KINASE_DOM"/>
    <property type="match status" value="1"/>
</dbReference>
<reference evidence="4 5" key="2">
    <citation type="journal article" date="2018" name="New Phytol.">
        <title>High intraspecific genome diversity in the model arbuscular mycorrhizal symbiont Rhizophagus irregularis.</title>
        <authorList>
            <person name="Chen E.C.H."/>
            <person name="Morin E."/>
            <person name="Beaudet D."/>
            <person name="Noel J."/>
            <person name="Yildirir G."/>
            <person name="Ndikumana S."/>
            <person name="Charron P."/>
            <person name="St-Onge C."/>
            <person name="Giorgi J."/>
            <person name="Kruger M."/>
            <person name="Marton T."/>
            <person name="Ropars J."/>
            <person name="Grigoriev I.V."/>
            <person name="Hainaut M."/>
            <person name="Henrissat B."/>
            <person name="Roux C."/>
            <person name="Martin F."/>
            <person name="Corradi N."/>
        </authorList>
    </citation>
    <scope>NUCLEOTIDE SEQUENCE [LARGE SCALE GENOMIC DNA]</scope>
    <source>
        <strain evidence="4 5">DAOM 197198</strain>
    </source>
</reference>
<feature type="transmembrane region" description="Helical" evidence="2">
    <location>
        <begin position="87"/>
        <end position="107"/>
    </location>
</feature>
<feature type="binding site" evidence="1">
    <location>
        <position position="64"/>
    </location>
    <ligand>
        <name>ATP</name>
        <dbReference type="ChEBI" id="CHEBI:30616"/>
    </ligand>
</feature>
<evidence type="ECO:0000256" key="2">
    <source>
        <dbReference type="SAM" id="Phobius"/>
    </source>
</evidence>
<dbReference type="SUPFAM" id="SSF56112">
    <property type="entry name" value="Protein kinase-like (PK-like)"/>
    <property type="match status" value="1"/>
</dbReference>
<reference evidence="4 5" key="1">
    <citation type="journal article" date="2013" name="Proc. Natl. Acad. Sci. U.S.A.">
        <title>Genome of an arbuscular mycorrhizal fungus provides insight into the oldest plant symbiosis.</title>
        <authorList>
            <person name="Tisserant E."/>
            <person name="Malbreil M."/>
            <person name="Kuo A."/>
            <person name="Kohler A."/>
            <person name="Symeonidi A."/>
            <person name="Balestrini R."/>
            <person name="Charron P."/>
            <person name="Duensing N."/>
            <person name="Frei Dit Frey N."/>
            <person name="Gianinazzi-Pearson V."/>
            <person name="Gilbert L.B."/>
            <person name="Handa Y."/>
            <person name="Herr J.R."/>
            <person name="Hijri M."/>
            <person name="Koul R."/>
            <person name="Kawaguchi M."/>
            <person name="Krajinski F."/>
            <person name="Lammers P.J."/>
            <person name="Masclaux F.G."/>
            <person name="Murat C."/>
            <person name="Morin E."/>
            <person name="Ndikumana S."/>
            <person name="Pagni M."/>
            <person name="Petitpierre D."/>
            <person name="Requena N."/>
            <person name="Rosikiewicz P."/>
            <person name="Riley R."/>
            <person name="Saito K."/>
            <person name="San Clemente H."/>
            <person name="Shapiro H."/>
            <person name="van Tuinen D."/>
            <person name="Becard G."/>
            <person name="Bonfante P."/>
            <person name="Paszkowski U."/>
            <person name="Shachar-Hill Y.Y."/>
            <person name="Tuskan G.A."/>
            <person name="Young P.W."/>
            <person name="Sanders I.R."/>
            <person name="Henrissat B."/>
            <person name="Rensing S.A."/>
            <person name="Grigoriev I.V."/>
            <person name="Corradi N."/>
            <person name="Roux C."/>
            <person name="Martin F."/>
        </authorList>
    </citation>
    <scope>NUCLEOTIDE SEQUENCE [LARGE SCALE GENOMIC DNA]</scope>
    <source>
        <strain evidence="4 5">DAOM 197198</strain>
    </source>
</reference>
<dbReference type="PROSITE" id="PS00107">
    <property type="entry name" value="PROTEIN_KINASE_ATP"/>
    <property type="match status" value="1"/>
</dbReference>
<keyword evidence="5" id="KW-1185">Reference proteome</keyword>
<proteinExistence type="predicted"/>